<reference evidence="9" key="1">
    <citation type="submission" date="2025-08" db="UniProtKB">
        <authorList>
            <consortium name="RefSeq"/>
        </authorList>
    </citation>
    <scope>IDENTIFICATION</scope>
</reference>
<keyword evidence="3" id="KW-0970">Cilium biogenesis/degradation</keyword>
<dbReference type="RefSeq" id="XP_005110757.2">
    <property type="nucleotide sequence ID" value="XM_005110700.3"/>
</dbReference>
<evidence type="ECO:0000256" key="4">
    <source>
        <dbReference type="ARBA" id="ARBA00024190"/>
    </source>
</evidence>
<evidence type="ECO:0000259" key="7">
    <source>
        <dbReference type="Pfam" id="PF14740"/>
    </source>
</evidence>
<evidence type="ECO:0000256" key="3">
    <source>
        <dbReference type="ARBA" id="ARBA00022794"/>
    </source>
</evidence>
<feature type="compositionally biased region" description="Acidic residues" evidence="5">
    <location>
        <begin position="341"/>
        <end position="353"/>
    </location>
</feature>
<comment type="subcellular location">
    <subcellularLocation>
        <location evidence="4">Dynein axonemal particle</location>
    </subcellularLocation>
</comment>
<dbReference type="Pfam" id="PF14737">
    <property type="entry name" value="DUF4470"/>
    <property type="match status" value="1"/>
</dbReference>
<name>A0ABM0K7Q4_APLCA</name>
<evidence type="ECO:0000256" key="2">
    <source>
        <dbReference type="ARBA" id="ARBA00022490"/>
    </source>
</evidence>
<evidence type="ECO:0000256" key="1">
    <source>
        <dbReference type="ARBA" id="ARBA00010449"/>
    </source>
</evidence>
<evidence type="ECO:0000313" key="9">
    <source>
        <dbReference type="RefSeq" id="XP_005110757.2"/>
    </source>
</evidence>
<dbReference type="PANTHER" id="PTHR22118">
    <property type="entry name" value="DYNEIN ASSEMBLY FACTOR 3, AXONEMAL"/>
    <property type="match status" value="1"/>
</dbReference>
<dbReference type="InterPro" id="IPR027974">
    <property type="entry name" value="DUF4470"/>
</dbReference>
<dbReference type="InterPro" id="IPR039304">
    <property type="entry name" value="DNAAF3"/>
</dbReference>
<sequence>MTDGYGNINFWGFSPALDLQQTGLAEMSSKLICSIPDELHILIVGAGDFRHVLMTVARRYRHSKKKLKFYVVESALELYARDILFTMIALEKQENMGLQDKTELFLELYGNALVREQSSQYVERMSHELIHMVTDFDYLEEKLPLFDLSALKYKERDFLEGIFKFWRNKEKQLFDISQCWDLRQRQLLGVRYDSKMNAFDWDYNMALIERGGSIVHLKQYKDWRSNGIAFQIREGTYDVPNRTVASGMVFKHEGERYPRRGYWGDMVVSPYIPFGVETEEKSFFKKQNNMHTKTAEDVSEFNVTALFHELMMKEKYELPKVEEKDGKVEDKSAPQTATLEEITEENEEEEAEEKSEVNKSESEENEDKNESAVPEEKSHEWLPLEDVKVIFLPVACTADLVKKAKYKKLFNVVFFSNSMVHHLKPEVSELFADKCSLILETALFMLQLKAEHVQEFVKKTTGLAEATGCKSLEACDDLQDSYIKFYYER</sequence>
<dbReference type="InterPro" id="IPR028235">
    <property type="entry name" value="DNAAF3_C"/>
</dbReference>
<feature type="domain" description="DUF4470" evidence="6">
    <location>
        <begin position="10"/>
        <end position="114"/>
    </location>
</feature>
<dbReference type="Pfam" id="PF14740">
    <property type="entry name" value="DUF4471"/>
    <property type="match status" value="1"/>
</dbReference>
<evidence type="ECO:0000259" key="6">
    <source>
        <dbReference type="Pfam" id="PF14737"/>
    </source>
</evidence>
<protein>
    <submittedName>
        <fullName evidence="9">Dynein assembly factor 3, axonemal</fullName>
    </submittedName>
</protein>
<dbReference type="PANTHER" id="PTHR22118:SF14">
    <property type="entry name" value="DYNEIN AXONEMAL ASSEMBLY FACTOR 3"/>
    <property type="match status" value="1"/>
</dbReference>
<proteinExistence type="inferred from homology"/>
<feature type="domain" description="Dynein assembly factor 3 C-terminal" evidence="7">
    <location>
        <begin position="146"/>
        <end position="471"/>
    </location>
</feature>
<evidence type="ECO:0000313" key="8">
    <source>
        <dbReference type="Proteomes" id="UP000694888"/>
    </source>
</evidence>
<comment type="similarity">
    <text evidence="1">Belongs to the DNAAF3 family.</text>
</comment>
<keyword evidence="8" id="KW-1185">Reference proteome</keyword>
<feature type="compositionally biased region" description="Basic and acidic residues" evidence="5">
    <location>
        <begin position="354"/>
        <end position="378"/>
    </location>
</feature>
<dbReference type="Proteomes" id="UP000694888">
    <property type="component" value="Unplaced"/>
</dbReference>
<keyword evidence="2" id="KW-0963">Cytoplasm</keyword>
<evidence type="ECO:0000256" key="5">
    <source>
        <dbReference type="SAM" id="MobiDB-lite"/>
    </source>
</evidence>
<accession>A0ABM0K7Q4</accession>
<feature type="compositionally biased region" description="Basic and acidic residues" evidence="5">
    <location>
        <begin position="321"/>
        <end position="332"/>
    </location>
</feature>
<gene>
    <name evidence="9" type="primary">LOC101854369</name>
</gene>
<dbReference type="GeneID" id="101854369"/>
<organism evidence="8 9">
    <name type="scientific">Aplysia californica</name>
    <name type="common">California sea hare</name>
    <dbReference type="NCBI Taxonomy" id="6500"/>
    <lineage>
        <taxon>Eukaryota</taxon>
        <taxon>Metazoa</taxon>
        <taxon>Spiralia</taxon>
        <taxon>Lophotrochozoa</taxon>
        <taxon>Mollusca</taxon>
        <taxon>Gastropoda</taxon>
        <taxon>Heterobranchia</taxon>
        <taxon>Euthyneura</taxon>
        <taxon>Tectipleura</taxon>
        <taxon>Aplysiida</taxon>
        <taxon>Aplysioidea</taxon>
        <taxon>Aplysiidae</taxon>
        <taxon>Aplysia</taxon>
    </lineage>
</organism>
<feature type="region of interest" description="Disordered" evidence="5">
    <location>
        <begin position="321"/>
        <end position="378"/>
    </location>
</feature>